<accession>A0A132MZ32</accession>
<evidence type="ECO:0000256" key="1">
    <source>
        <dbReference type="SAM" id="MobiDB-lite"/>
    </source>
</evidence>
<name>A0A132MZ32_9ACTN</name>
<evidence type="ECO:0000313" key="3">
    <source>
        <dbReference type="Proteomes" id="UP000070188"/>
    </source>
</evidence>
<evidence type="ECO:0000313" key="2">
    <source>
        <dbReference type="EMBL" id="KWX03161.1"/>
    </source>
</evidence>
<dbReference type="PATRIC" id="fig|1469144.10.peg.4518"/>
<feature type="region of interest" description="Disordered" evidence="1">
    <location>
        <begin position="65"/>
        <end position="84"/>
    </location>
</feature>
<proteinExistence type="predicted"/>
<dbReference type="STRING" id="1469144.LI90_4212"/>
<protein>
    <submittedName>
        <fullName evidence="2">Uncharacterized protein</fullName>
    </submittedName>
</protein>
<organism evidence="2 3">
    <name type="scientific">Carbonactinospora thermoautotrophica</name>
    <dbReference type="NCBI Taxonomy" id="1469144"/>
    <lineage>
        <taxon>Bacteria</taxon>
        <taxon>Bacillati</taxon>
        <taxon>Actinomycetota</taxon>
        <taxon>Actinomycetes</taxon>
        <taxon>Kitasatosporales</taxon>
        <taxon>Carbonactinosporaceae</taxon>
        <taxon>Carbonactinospora</taxon>
    </lineage>
</organism>
<gene>
    <name evidence="2" type="ORF">LI90_4212</name>
</gene>
<keyword evidence="3" id="KW-1185">Reference proteome</keyword>
<comment type="caution">
    <text evidence="2">The sequence shown here is derived from an EMBL/GenBank/DDBJ whole genome shotgun (WGS) entry which is preliminary data.</text>
</comment>
<dbReference type="Proteomes" id="UP000070188">
    <property type="component" value="Unassembled WGS sequence"/>
</dbReference>
<reference evidence="3" key="1">
    <citation type="submission" date="2015-04" db="EMBL/GenBank/DDBJ databases">
        <title>Physiological reanalysis, assessment of diazotrophy, and genome sequences of multiple isolates of Streptomyces thermoautotrophicus.</title>
        <authorList>
            <person name="MacKellar D.C."/>
            <person name="Lieber L."/>
            <person name="Norman J."/>
            <person name="Bolger A."/>
            <person name="Tobin C."/>
            <person name="Murray J.W."/>
            <person name="Chang R."/>
            <person name="Ford T."/>
            <person name="Nguyen P.Q."/>
            <person name="Woodward J."/>
            <person name="Permingeat H."/>
            <person name="Joshi N.S."/>
            <person name="Silver P.A."/>
            <person name="Usadel B."/>
            <person name="Rutherford A.W."/>
            <person name="Friesen M."/>
            <person name="Prell J."/>
        </authorList>
    </citation>
    <scope>NUCLEOTIDE SEQUENCE [LARGE SCALE GENOMIC DNA]</scope>
    <source>
        <strain evidence="3">H1</strain>
    </source>
</reference>
<sequence length="84" mass="9557">MIRIRVPFTYPFWLSSWRRCGAKRKKRSQDRLSFDSIDTPGIGQQLRATILVRRAGFLAAVGSVGHARARARRPRATSTQSTQQ</sequence>
<dbReference type="AlphaFoldDB" id="A0A132MZ32"/>
<dbReference type="EMBL" id="LAXD01000001">
    <property type="protein sequence ID" value="KWX03161.1"/>
    <property type="molecule type" value="Genomic_DNA"/>
</dbReference>